<dbReference type="Pfam" id="PF13193">
    <property type="entry name" value="AMP-binding_C"/>
    <property type="match status" value="1"/>
</dbReference>
<organism evidence="3 4">
    <name type="scientific">Pigmentiphaga kullae</name>
    <dbReference type="NCBI Taxonomy" id="151784"/>
    <lineage>
        <taxon>Bacteria</taxon>
        <taxon>Pseudomonadati</taxon>
        <taxon>Pseudomonadota</taxon>
        <taxon>Betaproteobacteria</taxon>
        <taxon>Burkholderiales</taxon>
        <taxon>Alcaligenaceae</taxon>
        <taxon>Pigmentiphaga</taxon>
    </lineage>
</organism>
<evidence type="ECO:0000259" key="2">
    <source>
        <dbReference type="Pfam" id="PF13193"/>
    </source>
</evidence>
<proteinExistence type="predicted"/>
<dbReference type="SUPFAM" id="SSF56801">
    <property type="entry name" value="Acetyl-CoA synthetase-like"/>
    <property type="match status" value="1"/>
</dbReference>
<gene>
    <name evidence="3" type="ORF">EV675_2397</name>
</gene>
<protein>
    <submittedName>
        <fullName evidence="3">Acyl-CoA synthetase (AMP-forming)/AMP-acid ligase II</fullName>
    </submittedName>
</protein>
<evidence type="ECO:0000313" key="4">
    <source>
        <dbReference type="Proteomes" id="UP000292445"/>
    </source>
</evidence>
<dbReference type="PROSITE" id="PS00455">
    <property type="entry name" value="AMP_BINDING"/>
    <property type="match status" value="1"/>
</dbReference>
<dbReference type="PANTHER" id="PTHR43767:SF7">
    <property type="entry name" value="MEDIUM_LONG-CHAIN-FATTY-ACID--COA LIGASE FADD8"/>
    <property type="match status" value="1"/>
</dbReference>
<dbReference type="InterPro" id="IPR025110">
    <property type="entry name" value="AMP-bd_C"/>
</dbReference>
<dbReference type="Gene3D" id="3.40.50.12780">
    <property type="entry name" value="N-terminal domain of ligase-like"/>
    <property type="match status" value="1"/>
</dbReference>
<sequence>MTLPALLEQARRAWPDRCAVIDADSGRRYGFPELVDEVFAFSRRLLAACGTRPGDRVALLGDATPDFLFADYGVMSAGRVRVSLDPALDPAEQLAQLRDAGARLLLYCPSQADRVQALRPDLAAGGIEARPLDSLADAAGPIPPGAPPPVACEPDWIAALNYTGGTTGLPKAVVHTHGSYCAALHNIVAARRPWTGDRMLNVRPLWPIAAISLLAHLLQGGTLILGAHFEPRRFLDLVARYRPTCTSLVPTHLVRILRALPEERTGLDTLSCIEIGAAAMPPELFEQAVAAFGPVFSVIYGLTEAPWTCYRPPPAASELLADPAGTLGLVGPTTDRAEVAIGDGRAPLPAGTVGEVLIRGAHVMRGYWNQPGLTAAVLDGGWFHTGDLGCLDDQGRLRIQGRAKAIIRTGGKSVQPAEVEQVLCSHPCILEAAVVGIADPEWGEIVAAAVVARPGTHPGGDELAAFCRERLSAHKRPKRLVFMDALPRSHYGKVLTRKIQDAIAARQDCPPLA</sequence>
<feature type="domain" description="AMP-dependent synthetase/ligase" evidence="1">
    <location>
        <begin position="8"/>
        <end position="368"/>
    </location>
</feature>
<evidence type="ECO:0000259" key="1">
    <source>
        <dbReference type="Pfam" id="PF00501"/>
    </source>
</evidence>
<keyword evidence="4" id="KW-1185">Reference proteome</keyword>
<dbReference type="RefSeq" id="WP_130357461.1">
    <property type="nucleotide sequence ID" value="NZ_SGXC01000001.1"/>
</dbReference>
<keyword evidence="3" id="KW-0436">Ligase</keyword>
<feature type="domain" description="AMP-binding enzyme C-terminal" evidence="2">
    <location>
        <begin position="418"/>
        <end position="493"/>
    </location>
</feature>
<dbReference type="InterPro" id="IPR020845">
    <property type="entry name" value="AMP-binding_CS"/>
</dbReference>
<dbReference type="Pfam" id="PF00501">
    <property type="entry name" value="AMP-binding"/>
    <property type="match status" value="1"/>
</dbReference>
<comment type="caution">
    <text evidence="3">The sequence shown here is derived from an EMBL/GenBank/DDBJ whole genome shotgun (WGS) entry which is preliminary data.</text>
</comment>
<dbReference type="GO" id="GO:0016877">
    <property type="term" value="F:ligase activity, forming carbon-sulfur bonds"/>
    <property type="evidence" value="ECO:0007669"/>
    <property type="project" value="UniProtKB-ARBA"/>
</dbReference>
<dbReference type="PANTHER" id="PTHR43767">
    <property type="entry name" value="LONG-CHAIN-FATTY-ACID--COA LIGASE"/>
    <property type="match status" value="1"/>
</dbReference>
<dbReference type="AlphaFoldDB" id="A0A4V2F448"/>
<name>A0A4V2F448_9BURK</name>
<dbReference type="OrthoDB" id="8671274at2"/>
<dbReference type="Gene3D" id="3.30.300.30">
    <property type="match status" value="1"/>
</dbReference>
<evidence type="ECO:0000313" key="3">
    <source>
        <dbReference type="EMBL" id="RZS86357.1"/>
    </source>
</evidence>
<dbReference type="InterPro" id="IPR045851">
    <property type="entry name" value="AMP-bd_C_sf"/>
</dbReference>
<dbReference type="InterPro" id="IPR000873">
    <property type="entry name" value="AMP-dep_synth/lig_dom"/>
</dbReference>
<reference evidence="3 4" key="1">
    <citation type="submission" date="2019-02" db="EMBL/GenBank/DDBJ databases">
        <title>Genomic Encyclopedia of Type Strains, Phase IV (KMG-IV): sequencing the most valuable type-strain genomes for metagenomic binning, comparative biology and taxonomic classification.</title>
        <authorList>
            <person name="Goeker M."/>
        </authorList>
    </citation>
    <scope>NUCLEOTIDE SEQUENCE [LARGE SCALE GENOMIC DNA]</scope>
    <source>
        <strain evidence="3 4">K24</strain>
    </source>
</reference>
<dbReference type="Proteomes" id="UP000292445">
    <property type="component" value="Unassembled WGS sequence"/>
</dbReference>
<dbReference type="EMBL" id="SGXC01000001">
    <property type="protein sequence ID" value="RZS86357.1"/>
    <property type="molecule type" value="Genomic_DNA"/>
</dbReference>
<dbReference type="InterPro" id="IPR050237">
    <property type="entry name" value="ATP-dep_AMP-bd_enzyme"/>
</dbReference>
<accession>A0A4V2F448</accession>
<dbReference type="InterPro" id="IPR042099">
    <property type="entry name" value="ANL_N_sf"/>
</dbReference>